<keyword evidence="1" id="KW-0472">Membrane</keyword>
<gene>
    <name evidence="3" type="ORF">TCEL_01457</name>
</gene>
<evidence type="ECO:0000259" key="2">
    <source>
        <dbReference type="Pfam" id="PF16472"/>
    </source>
</evidence>
<dbReference type="EMBL" id="CAVN010000088">
    <property type="protein sequence ID" value="CDF57543.1"/>
    <property type="molecule type" value="Genomic_DNA"/>
</dbReference>
<dbReference type="Pfam" id="PF16472">
    <property type="entry name" value="DUF5050"/>
    <property type="match status" value="1"/>
</dbReference>
<dbReference type="HOGENOM" id="CLU_445436_0_0_9"/>
<protein>
    <recommendedName>
        <fullName evidence="2">Prolow-density lipoprotein receptor-related protein 1-like beta-propeller domain-containing protein</fullName>
    </recommendedName>
</protein>
<evidence type="ECO:0000256" key="1">
    <source>
        <dbReference type="SAM" id="Phobius"/>
    </source>
</evidence>
<proteinExistence type="predicted"/>
<keyword evidence="1" id="KW-1133">Transmembrane helix</keyword>
<accession>R7RQJ8</accession>
<organism evidence="3 4">
    <name type="scientific">Thermobrachium celere DSM 8682</name>
    <dbReference type="NCBI Taxonomy" id="941824"/>
    <lineage>
        <taxon>Bacteria</taxon>
        <taxon>Bacillati</taxon>
        <taxon>Bacillota</taxon>
        <taxon>Clostridia</taxon>
        <taxon>Eubacteriales</taxon>
        <taxon>Clostridiaceae</taxon>
        <taxon>Thermobrachium</taxon>
    </lineage>
</organism>
<dbReference type="Proteomes" id="UP000014923">
    <property type="component" value="Unassembled WGS sequence"/>
</dbReference>
<dbReference type="AlphaFoldDB" id="R7RQJ8"/>
<dbReference type="InterPro" id="IPR032485">
    <property type="entry name" value="LRP1-like_beta_prop"/>
</dbReference>
<reference evidence="3" key="1">
    <citation type="submission" date="2013-03" db="EMBL/GenBank/DDBJ databases">
        <title>Draft genome sequence of the hydrogen-ethanol-producing anaerobic alkalithermophilic Caloramator celere.</title>
        <authorList>
            <person name="Ciranna A."/>
            <person name="Larjo A."/>
            <person name="Kivisto A."/>
            <person name="Santala V."/>
            <person name="Roos C."/>
            <person name="Karp M."/>
        </authorList>
    </citation>
    <scope>NUCLEOTIDE SEQUENCE [LARGE SCALE GENOMIC DNA]</scope>
    <source>
        <strain evidence="3">DSM 8682</strain>
    </source>
</reference>
<evidence type="ECO:0000313" key="4">
    <source>
        <dbReference type="Proteomes" id="UP000014923"/>
    </source>
</evidence>
<dbReference type="SUPFAM" id="SSF69304">
    <property type="entry name" value="Tricorn protease N-terminal domain"/>
    <property type="match status" value="1"/>
</dbReference>
<name>R7RQJ8_9CLOT</name>
<keyword evidence="1" id="KW-0812">Transmembrane</keyword>
<dbReference type="eggNOG" id="ENOG5033TKS">
    <property type="taxonomic scope" value="Bacteria"/>
</dbReference>
<dbReference type="SUPFAM" id="SSF101898">
    <property type="entry name" value="NHL repeat"/>
    <property type="match status" value="1"/>
</dbReference>
<sequence>MENKGKGIEKVYYIAAILLIIVFLFSFFIRDLSSYFGPKVRKAMEVIKFNVLNVEEYYSSLEKKEVMVGDTIYFSPRGFTDNFSLYAYNTVNKKLDRITDDWVNRVESYKDSIYFLDAKNMLFRIKIKDKIIEKILDNCRDFQISNDKIVYIDTQTLNVNIYNLEDKTKIDLKIQPQGFLFMNDFIYYFYFSSGDKNSIFKLDINTRKYDVYTVNGNILGLMYYNGKFYAQHGTDRIACYDDKFEKIWEVGTQGEYKLLSKIIKDKIYFYAESNGLQGSVLMSIDLNGKNIKKEMIVKNNSFSNFEYVCENNKNYIFDIKTNKRYELPDIKSHVFYFPIKKQINALQGYKMVKTGNKFYYIDSGINFNQGSLVEYDFANKTNNVYNTNLYLNDIKFIEGNLFVTAGKLYNFDLEEKKTKLISNVFVDKIFTNGDNIYVSTFENLYKVDDRELIKILDKVRIVFFNENKIYFYPKIGDVYDVTKLKILDLNTNKTSELSIDIDLFNLIYIDDEYAIYTQGNDILAYDLKKGVNKILYKGAVFIEGYLLSKDKLFLKITDDQGKNSINCIYLDSISCKTLVREIGYINSYLYDEDHNKIYYTISNYLDVLEVKLK</sequence>
<feature type="transmembrane region" description="Helical" evidence="1">
    <location>
        <begin position="12"/>
        <end position="29"/>
    </location>
</feature>
<dbReference type="OrthoDB" id="9791837at2"/>
<comment type="caution">
    <text evidence="3">The sequence shown here is derived from an EMBL/GenBank/DDBJ whole genome shotgun (WGS) entry which is preliminary data.</text>
</comment>
<feature type="domain" description="Prolow-density lipoprotein receptor-related protein 1-like beta-propeller" evidence="2">
    <location>
        <begin position="66"/>
        <end position="167"/>
    </location>
</feature>
<keyword evidence="4" id="KW-1185">Reference proteome</keyword>
<dbReference type="RefSeq" id="WP_018660792.1">
    <property type="nucleotide sequence ID" value="NZ_HF952018.1"/>
</dbReference>
<evidence type="ECO:0000313" key="3">
    <source>
        <dbReference type="EMBL" id="CDF57543.1"/>
    </source>
</evidence>